<name>A0A2P5HRM8_DIAHE</name>
<proteinExistence type="predicted"/>
<dbReference type="Proteomes" id="UP000094444">
    <property type="component" value="Unassembled WGS sequence"/>
</dbReference>
<comment type="caution">
    <text evidence="2">The sequence shown here is derived from an EMBL/GenBank/DDBJ whole genome shotgun (WGS) entry which is preliminary data.</text>
</comment>
<dbReference type="OrthoDB" id="10415916at2759"/>
<organism evidence="2 3">
    <name type="scientific">Diaporthe helianthi</name>
    <dbReference type="NCBI Taxonomy" id="158607"/>
    <lineage>
        <taxon>Eukaryota</taxon>
        <taxon>Fungi</taxon>
        <taxon>Dikarya</taxon>
        <taxon>Ascomycota</taxon>
        <taxon>Pezizomycotina</taxon>
        <taxon>Sordariomycetes</taxon>
        <taxon>Sordariomycetidae</taxon>
        <taxon>Diaporthales</taxon>
        <taxon>Diaporthaceae</taxon>
        <taxon>Diaporthe</taxon>
    </lineage>
</organism>
<feature type="region of interest" description="Disordered" evidence="1">
    <location>
        <begin position="35"/>
        <end position="54"/>
    </location>
</feature>
<protein>
    <submittedName>
        <fullName evidence="2">Uncharacterized protein</fullName>
    </submittedName>
</protein>
<evidence type="ECO:0000313" key="2">
    <source>
        <dbReference type="EMBL" id="POS72926.1"/>
    </source>
</evidence>
<feature type="compositionally biased region" description="Polar residues" evidence="1">
    <location>
        <begin position="35"/>
        <end position="46"/>
    </location>
</feature>
<evidence type="ECO:0000313" key="3">
    <source>
        <dbReference type="Proteomes" id="UP000094444"/>
    </source>
</evidence>
<keyword evidence="3" id="KW-1185">Reference proteome</keyword>
<evidence type="ECO:0000256" key="1">
    <source>
        <dbReference type="SAM" id="MobiDB-lite"/>
    </source>
</evidence>
<sequence>MAGTLDGNLSALPITFHSDLLKWAVIEAAEHTAQNGNTASQCTGESMQPLRSGEKPKVDMIGARVTGAAPPGFVVQMQGNNKSGHH</sequence>
<gene>
    <name evidence="2" type="ORF">DHEL01_v208682</name>
</gene>
<dbReference type="AlphaFoldDB" id="A0A2P5HRM8"/>
<accession>A0A2P5HRM8</accession>
<reference evidence="2" key="1">
    <citation type="submission" date="2017-09" db="EMBL/GenBank/DDBJ databases">
        <title>Polyketide synthases of a Diaporthe helianthi virulent isolate.</title>
        <authorList>
            <person name="Baroncelli R."/>
        </authorList>
    </citation>
    <scope>NUCLEOTIDE SEQUENCE [LARGE SCALE GENOMIC DNA]</scope>
    <source>
        <strain evidence="2">7/96</strain>
    </source>
</reference>
<dbReference type="InParanoid" id="A0A2P5HRM8"/>
<dbReference type="EMBL" id="MAVT02000896">
    <property type="protein sequence ID" value="POS72926.1"/>
    <property type="molecule type" value="Genomic_DNA"/>
</dbReference>